<organism evidence="2 3">
    <name type="scientific">Megaselia scalaris</name>
    <name type="common">Humpbacked fly</name>
    <name type="synonym">Phora scalaris</name>
    <dbReference type="NCBI Taxonomy" id="36166"/>
    <lineage>
        <taxon>Eukaryota</taxon>
        <taxon>Metazoa</taxon>
        <taxon>Ecdysozoa</taxon>
        <taxon>Arthropoda</taxon>
        <taxon>Hexapoda</taxon>
        <taxon>Insecta</taxon>
        <taxon>Pterygota</taxon>
        <taxon>Neoptera</taxon>
        <taxon>Endopterygota</taxon>
        <taxon>Diptera</taxon>
        <taxon>Brachycera</taxon>
        <taxon>Muscomorpha</taxon>
        <taxon>Platypezoidea</taxon>
        <taxon>Phoridae</taxon>
        <taxon>Megaseliini</taxon>
        <taxon>Megaselia</taxon>
    </lineage>
</organism>
<evidence type="ECO:0000256" key="1">
    <source>
        <dbReference type="SAM" id="MobiDB-lite"/>
    </source>
</evidence>
<feature type="compositionally biased region" description="Polar residues" evidence="1">
    <location>
        <begin position="1"/>
        <end position="10"/>
    </location>
</feature>
<evidence type="ECO:0000313" key="3">
    <source>
        <dbReference type="Proteomes" id="UP000015102"/>
    </source>
</evidence>
<dbReference type="HOGENOM" id="CLU_2815381_0_0_1"/>
<accession>T1GY10</accession>
<feature type="compositionally biased region" description="Low complexity" evidence="1">
    <location>
        <begin position="18"/>
        <end position="27"/>
    </location>
</feature>
<reference evidence="2" key="2">
    <citation type="submission" date="2015-06" db="UniProtKB">
        <authorList>
            <consortium name="EnsemblMetazoa"/>
        </authorList>
    </citation>
    <scope>IDENTIFICATION</scope>
</reference>
<dbReference type="EnsemblMetazoa" id="MESCA008725-RA">
    <property type="protein sequence ID" value="MESCA008725-PA"/>
    <property type="gene ID" value="MESCA008725"/>
</dbReference>
<keyword evidence="3" id="KW-1185">Reference proteome</keyword>
<protein>
    <submittedName>
        <fullName evidence="2">Uncharacterized protein</fullName>
    </submittedName>
</protein>
<dbReference type="EMBL" id="CAQQ02179840">
    <property type="status" value="NOT_ANNOTATED_CDS"/>
    <property type="molecule type" value="Genomic_DNA"/>
</dbReference>
<dbReference type="AlphaFoldDB" id="T1GY10"/>
<dbReference type="Proteomes" id="UP000015102">
    <property type="component" value="Unassembled WGS sequence"/>
</dbReference>
<proteinExistence type="predicted"/>
<evidence type="ECO:0000313" key="2">
    <source>
        <dbReference type="EnsemblMetazoa" id="MESCA008725-PA"/>
    </source>
</evidence>
<feature type="region of interest" description="Disordered" evidence="1">
    <location>
        <begin position="1"/>
        <end position="30"/>
    </location>
</feature>
<sequence>MSTKFVSISPNLGIRVPSESTSSATSSDEILSVGCRGKKRRLDHLTWEEKKIEESSCCSNIKRPQEG</sequence>
<reference evidence="3" key="1">
    <citation type="submission" date="2013-02" db="EMBL/GenBank/DDBJ databases">
        <authorList>
            <person name="Hughes D."/>
        </authorList>
    </citation>
    <scope>NUCLEOTIDE SEQUENCE</scope>
    <source>
        <strain>Durham</strain>
        <strain evidence="3">NC isolate 2 -- Noor lab</strain>
    </source>
</reference>
<name>T1GY10_MEGSC</name>